<dbReference type="EMBL" id="JACXWA010000094">
    <property type="protein sequence ID" value="MBD3870835.1"/>
    <property type="molecule type" value="Genomic_DNA"/>
</dbReference>
<evidence type="ECO:0000313" key="3">
    <source>
        <dbReference type="Proteomes" id="UP000598633"/>
    </source>
</evidence>
<reference evidence="2 3" key="1">
    <citation type="submission" date="2020-08" db="EMBL/GenBank/DDBJ databases">
        <title>Acidobacteriota in marine sediments use diverse sulfur dissimilation pathways.</title>
        <authorList>
            <person name="Wasmund K."/>
        </authorList>
    </citation>
    <scope>NUCLEOTIDE SEQUENCE [LARGE SCALE GENOMIC DNA]</scope>
    <source>
        <strain evidence="2">MAG AM3-A</strain>
    </source>
</reference>
<dbReference type="Proteomes" id="UP000598633">
    <property type="component" value="Unassembled WGS sequence"/>
</dbReference>
<feature type="domain" description="PD-(D/E)XK endonuclease-like" evidence="1">
    <location>
        <begin position="14"/>
        <end position="256"/>
    </location>
</feature>
<dbReference type="Pfam" id="PF12705">
    <property type="entry name" value="PDDEXK_1"/>
    <property type="match status" value="1"/>
</dbReference>
<accession>A0A8J6YBN3</accession>
<proteinExistence type="predicted"/>
<dbReference type="InterPro" id="IPR011335">
    <property type="entry name" value="Restrct_endonuc-II-like"/>
</dbReference>
<sequence>MNDAKLAPTPGNVFSFSRVKCLNQCPLRYRYRYLQGIKEAFRSIESYLGNAVHDVLEWLYSERHRGREPEESAMLDRFAAGWTENLDDRVAIVRVDDSEESYLKTGREMLIRFFQETFARDQSETVALEQRLSIRLSDAVVFTGFADRVGRTEKGRLFVIDYKTSKNEGDGSEFSEGLQAPLYAACVLGDHGEEEALAGYHYLRHGTTRWQQVDRERAAQLLERFLDLANEAAAAGEFPARPGILCAWCGFNAQCPAAEVPDRFSGGLRRAERNGRRLL</sequence>
<evidence type="ECO:0000259" key="1">
    <source>
        <dbReference type="Pfam" id="PF12705"/>
    </source>
</evidence>
<dbReference type="SUPFAM" id="SSF52980">
    <property type="entry name" value="Restriction endonuclease-like"/>
    <property type="match status" value="1"/>
</dbReference>
<organism evidence="2 3">
    <name type="scientific">Candidatus Sulfomarinibacter kjeldsenii</name>
    <dbReference type="NCBI Taxonomy" id="2885994"/>
    <lineage>
        <taxon>Bacteria</taxon>
        <taxon>Pseudomonadati</taxon>
        <taxon>Acidobacteriota</taxon>
        <taxon>Thermoanaerobaculia</taxon>
        <taxon>Thermoanaerobaculales</taxon>
        <taxon>Candidatus Sulfomarinibacteraceae</taxon>
        <taxon>Candidatus Sulfomarinibacter</taxon>
    </lineage>
</organism>
<gene>
    <name evidence="2" type="ORF">IFJ97_05685</name>
</gene>
<dbReference type="Gene3D" id="3.90.320.10">
    <property type="match status" value="1"/>
</dbReference>
<protein>
    <submittedName>
        <fullName evidence="2">PD-(D/E)XK nuclease family protein</fullName>
    </submittedName>
</protein>
<dbReference type="AlphaFoldDB" id="A0A8J6YBN3"/>
<comment type="caution">
    <text evidence="2">The sequence shown here is derived from an EMBL/GenBank/DDBJ whole genome shotgun (WGS) entry which is preliminary data.</text>
</comment>
<dbReference type="InterPro" id="IPR011604">
    <property type="entry name" value="PDDEXK-like_dom_sf"/>
</dbReference>
<evidence type="ECO:0000313" key="2">
    <source>
        <dbReference type="EMBL" id="MBD3870835.1"/>
    </source>
</evidence>
<name>A0A8J6YBN3_9BACT</name>
<dbReference type="InterPro" id="IPR038726">
    <property type="entry name" value="PDDEXK_AddAB-type"/>
</dbReference>